<evidence type="ECO:0000259" key="1">
    <source>
        <dbReference type="Pfam" id="PF01979"/>
    </source>
</evidence>
<proteinExistence type="predicted"/>
<accession>A0AAD1D6Q3</accession>
<protein>
    <submittedName>
        <fullName evidence="3">Imidazolonepropionase-like amidohydrolase</fullName>
    </submittedName>
    <submittedName>
        <fullName evidence="2">Peptidase M38</fullName>
    </submittedName>
</protein>
<dbReference type="AlphaFoldDB" id="A0AAD1D6Q3"/>
<dbReference type="InterPro" id="IPR057744">
    <property type="entry name" value="OTAase-like"/>
</dbReference>
<dbReference type="InterPro" id="IPR032466">
    <property type="entry name" value="Metal_Hydrolase"/>
</dbReference>
<organism evidence="2 4">
    <name type="scientific">Sphingosinicella microcystinivorans</name>
    <dbReference type="NCBI Taxonomy" id="335406"/>
    <lineage>
        <taxon>Bacteria</taxon>
        <taxon>Pseudomonadati</taxon>
        <taxon>Pseudomonadota</taxon>
        <taxon>Alphaproteobacteria</taxon>
        <taxon>Sphingomonadales</taxon>
        <taxon>Sphingosinicellaceae</taxon>
        <taxon>Sphingosinicella</taxon>
    </lineage>
</organism>
<dbReference type="Proteomes" id="UP000276029">
    <property type="component" value="Unassembled WGS sequence"/>
</dbReference>
<dbReference type="Gene3D" id="3.20.20.140">
    <property type="entry name" value="Metal-dependent hydrolases"/>
    <property type="match status" value="1"/>
</dbReference>
<dbReference type="Pfam" id="PF01979">
    <property type="entry name" value="Amidohydro_1"/>
    <property type="match status" value="1"/>
</dbReference>
<feature type="domain" description="Amidohydrolase-related" evidence="1">
    <location>
        <begin position="65"/>
        <end position="410"/>
    </location>
</feature>
<dbReference type="GO" id="GO:0016810">
    <property type="term" value="F:hydrolase activity, acting on carbon-nitrogen (but not peptide) bonds"/>
    <property type="evidence" value="ECO:0007669"/>
    <property type="project" value="InterPro"/>
</dbReference>
<gene>
    <name evidence="3" type="ORF">DFR51_0943</name>
    <name evidence="2" type="ORF">SmB9_20110</name>
</gene>
<keyword evidence="5" id="KW-1185">Reference proteome</keyword>
<dbReference type="PANTHER" id="PTHR43135:SF3">
    <property type="entry name" value="ALPHA-D-RIBOSE 1-METHYLPHOSPHONATE 5-TRIPHOSPHATE DIPHOSPHATASE"/>
    <property type="match status" value="1"/>
</dbReference>
<evidence type="ECO:0000313" key="2">
    <source>
        <dbReference type="EMBL" id="BBE34353.1"/>
    </source>
</evidence>
<dbReference type="SUPFAM" id="SSF51556">
    <property type="entry name" value="Metallo-dependent hydrolases"/>
    <property type="match status" value="1"/>
</dbReference>
<dbReference type="Gene3D" id="2.30.40.10">
    <property type="entry name" value="Urease, subunit C, domain 1"/>
    <property type="match status" value="1"/>
</dbReference>
<name>A0AAD1D6Q3_SPHMI</name>
<dbReference type="EMBL" id="AP018711">
    <property type="protein sequence ID" value="BBE34353.1"/>
    <property type="molecule type" value="Genomic_DNA"/>
</dbReference>
<evidence type="ECO:0000313" key="5">
    <source>
        <dbReference type="Proteomes" id="UP000276029"/>
    </source>
</evidence>
<dbReference type="SUPFAM" id="SSF51338">
    <property type="entry name" value="Composite domain of metallo-dependent hydrolases"/>
    <property type="match status" value="1"/>
</dbReference>
<reference evidence="2 4" key="1">
    <citation type="submission" date="2018-06" db="EMBL/GenBank/DDBJ databases">
        <title>Complete Genome Sequence of the Microcystin-Degrading Bacterium Sphingosinicella microcystinivorans Strain B-9.</title>
        <authorList>
            <person name="Jin H."/>
            <person name="Nishizawa T."/>
            <person name="Guo Y."/>
            <person name="Nishizawa A."/>
            <person name="Park H."/>
            <person name="Kato H."/>
            <person name="Tsuji K."/>
            <person name="Harada K."/>
        </authorList>
    </citation>
    <scope>NUCLEOTIDE SEQUENCE [LARGE SCALE GENOMIC DNA]</scope>
    <source>
        <strain evidence="2 4">B9</strain>
    </source>
</reference>
<dbReference type="KEGG" id="smic:SmB9_20110"/>
<dbReference type="CDD" id="cd01299">
    <property type="entry name" value="Met_dep_hydrolase_A"/>
    <property type="match status" value="1"/>
</dbReference>
<sequence length="419" mass="44601">MAACRAERNGRIVTLILNNCTVFDGVGDTLLPGRSLVIRAGRIAEIHEQPQSSGAARVIDVGGRTVMPGLIDAHFHAYAAEVNLGVLDRMRPGLRALYARRALEEALQRGFTSVRDAAGGDITLAMGIERGLIRGPRFFYSGFALSQTGGHGDMRGSGIECGCAYCGSLTMLADGVDEVRKAAREQLRLGATQVKLFLSGGVASPSDPYWMAQYCDEEIAAAVHEAATRRTYVMAHAHTADAVMRCIRSGVRSIEHATMLDKETAQAVADADDVYAVPTLVTLRKLIDEGAALGLSPVSLAKTVEVEKHALHSLDLLQASGARIGFGSDLLGPLMAHQLEEFLLRREVMCAADILRSATSINAALLNKADELGAIRPGYLADILVVDGDPLADIGILARPEALLMVMKDGAVHKNALPA</sequence>
<dbReference type="InterPro" id="IPR011059">
    <property type="entry name" value="Metal-dep_hydrolase_composite"/>
</dbReference>
<dbReference type="Proteomes" id="UP000275727">
    <property type="component" value="Chromosome"/>
</dbReference>
<evidence type="ECO:0000313" key="4">
    <source>
        <dbReference type="Proteomes" id="UP000275727"/>
    </source>
</evidence>
<dbReference type="EMBL" id="RBWX01000007">
    <property type="protein sequence ID" value="RKS91380.1"/>
    <property type="molecule type" value="Genomic_DNA"/>
</dbReference>
<dbReference type="InterPro" id="IPR006680">
    <property type="entry name" value="Amidohydro-rel"/>
</dbReference>
<dbReference type="PANTHER" id="PTHR43135">
    <property type="entry name" value="ALPHA-D-RIBOSE 1-METHYLPHOSPHONATE 5-TRIPHOSPHATE DIPHOSPHATASE"/>
    <property type="match status" value="1"/>
</dbReference>
<dbReference type="InterPro" id="IPR051781">
    <property type="entry name" value="Metallo-dep_Hydrolase"/>
</dbReference>
<reference evidence="3 5" key="2">
    <citation type="submission" date="2018-10" db="EMBL/GenBank/DDBJ databases">
        <title>Genomic Encyclopedia of Type Strains, Phase IV (KMG-IV): sequencing the most valuable type-strain genomes for metagenomic binning, comparative biology and taxonomic classification.</title>
        <authorList>
            <person name="Goeker M."/>
        </authorList>
    </citation>
    <scope>NUCLEOTIDE SEQUENCE [LARGE SCALE GENOMIC DNA]</scope>
    <source>
        <strain evidence="3 5">DSM 19791</strain>
    </source>
</reference>
<evidence type="ECO:0000313" key="3">
    <source>
        <dbReference type="EMBL" id="RKS91380.1"/>
    </source>
</evidence>